<evidence type="ECO:0000256" key="1">
    <source>
        <dbReference type="SAM" id="MobiDB-lite"/>
    </source>
</evidence>
<comment type="caution">
    <text evidence="3">The sequence shown here is derived from an EMBL/GenBank/DDBJ whole genome shotgun (WGS) entry which is preliminary data.</text>
</comment>
<protein>
    <recommendedName>
        <fullName evidence="5">Secreted protein</fullName>
    </recommendedName>
</protein>
<reference evidence="3" key="2">
    <citation type="submission" date="2023-06" db="EMBL/GenBank/DDBJ databases">
        <authorList>
            <consortium name="Lawrence Berkeley National Laboratory"/>
            <person name="Mondo S.J."/>
            <person name="Hensen N."/>
            <person name="Bonometti L."/>
            <person name="Westerberg I."/>
            <person name="Brannstrom I.O."/>
            <person name="Guillou S."/>
            <person name="Cros-Aarteil S."/>
            <person name="Calhoun S."/>
            <person name="Haridas S."/>
            <person name="Kuo A."/>
            <person name="Pangilinan J."/>
            <person name="Riley R."/>
            <person name="Labutti K."/>
            <person name="Andreopoulos B."/>
            <person name="Lipzen A."/>
            <person name="Chen C."/>
            <person name="Yanf M."/>
            <person name="Daum C."/>
            <person name="Ng V."/>
            <person name="Clum A."/>
            <person name="Steindorff A."/>
            <person name="Ohm R."/>
            <person name="Martin F."/>
            <person name="Silar P."/>
            <person name="Natvig D."/>
            <person name="Lalanne C."/>
            <person name="Gautier V."/>
            <person name="Ament-Velasquez S.L."/>
            <person name="Kruys A."/>
            <person name="Hutchinson M.I."/>
            <person name="Powell A.J."/>
            <person name="Barry K."/>
            <person name="Miller A.N."/>
            <person name="Grigoriev I.V."/>
            <person name="Debuchy R."/>
            <person name="Gladieux P."/>
            <person name="Thoren M.H."/>
            <person name="Johannesson H."/>
        </authorList>
    </citation>
    <scope>NUCLEOTIDE SEQUENCE</scope>
    <source>
        <strain evidence="3">CBS 333.67</strain>
    </source>
</reference>
<dbReference type="RefSeq" id="XP_062726930.1">
    <property type="nucleotide sequence ID" value="XM_062867664.1"/>
</dbReference>
<feature type="chain" id="PRO_5042508989" description="Secreted protein" evidence="2">
    <location>
        <begin position="22"/>
        <end position="223"/>
    </location>
</feature>
<keyword evidence="4" id="KW-1185">Reference proteome</keyword>
<gene>
    <name evidence="3" type="ORF">B0T15DRAFT_507741</name>
</gene>
<feature type="signal peptide" evidence="2">
    <location>
        <begin position="1"/>
        <end position="21"/>
    </location>
</feature>
<feature type="region of interest" description="Disordered" evidence="1">
    <location>
        <begin position="59"/>
        <end position="83"/>
    </location>
</feature>
<name>A0AAJ0M6Y4_9PEZI</name>
<evidence type="ECO:0000256" key="2">
    <source>
        <dbReference type="SAM" id="SignalP"/>
    </source>
</evidence>
<reference evidence="3" key="1">
    <citation type="journal article" date="2023" name="Mol. Phylogenet. Evol.">
        <title>Genome-scale phylogeny and comparative genomics of the fungal order Sordariales.</title>
        <authorList>
            <person name="Hensen N."/>
            <person name="Bonometti L."/>
            <person name="Westerberg I."/>
            <person name="Brannstrom I.O."/>
            <person name="Guillou S."/>
            <person name="Cros-Aarteil S."/>
            <person name="Calhoun S."/>
            <person name="Haridas S."/>
            <person name="Kuo A."/>
            <person name="Mondo S."/>
            <person name="Pangilinan J."/>
            <person name="Riley R."/>
            <person name="LaButti K."/>
            <person name="Andreopoulos B."/>
            <person name="Lipzen A."/>
            <person name="Chen C."/>
            <person name="Yan M."/>
            <person name="Daum C."/>
            <person name="Ng V."/>
            <person name="Clum A."/>
            <person name="Steindorff A."/>
            <person name="Ohm R.A."/>
            <person name="Martin F."/>
            <person name="Silar P."/>
            <person name="Natvig D.O."/>
            <person name="Lalanne C."/>
            <person name="Gautier V."/>
            <person name="Ament-Velasquez S.L."/>
            <person name="Kruys A."/>
            <person name="Hutchinson M.I."/>
            <person name="Powell A.J."/>
            <person name="Barry K."/>
            <person name="Miller A.N."/>
            <person name="Grigoriev I.V."/>
            <person name="Debuchy R."/>
            <person name="Gladieux P."/>
            <person name="Hiltunen Thoren M."/>
            <person name="Johannesson H."/>
        </authorList>
    </citation>
    <scope>NUCLEOTIDE SEQUENCE</scope>
    <source>
        <strain evidence="3">CBS 333.67</strain>
    </source>
</reference>
<proteinExistence type="predicted"/>
<evidence type="ECO:0000313" key="3">
    <source>
        <dbReference type="EMBL" id="KAK3311150.1"/>
    </source>
</evidence>
<evidence type="ECO:0008006" key="5">
    <source>
        <dbReference type="Google" id="ProtNLM"/>
    </source>
</evidence>
<organism evidence="3 4">
    <name type="scientific">Chaetomium strumarium</name>
    <dbReference type="NCBI Taxonomy" id="1170767"/>
    <lineage>
        <taxon>Eukaryota</taxon>
        <taxon>Fungi</taxon>
        <taxon>Dikarya</taxon>
        <taxon>Ascomycota</taxon>
        <taxon>Pezizomycotina</taxon>
        <taxon>Sordariomycetes</taxon>
        <taxon>Sordariomycetidae</taxon>
        <taxon>Sordariales</taxon>
        <taxon>Chaetomiaceae</taxon>
        <taxon>Chaetomium</taxon>
    </lineage>
</organism>
<dbReference type="EMBL" id="JAUDZG010000001">
    <property type="protein sequence ID" value="KAK3311150.1"/>
    <property type="molecule type" value="Genomic_DNA"/>
</dbReference>
<evidence type="ECO:0000313" key="4">
    <source>
        <dbReference type="Proteomes" id="UP001273166"/>
    </source>
</evidence>
<dbReference type="GeneID" id="87886493"/>
<sequence>MKKLFFSRAASMLLLSKVSVCNDAGSDGGMNKGSRRDAAASFYVLYLILTTVRANLQDPHETRGGVSEDLSGYPKRREDRTSRARTVTRLARLARGLRFEQKPAVTKPVHMNDRPFRVAAARRRLRTAIGRQRLPNRNHCWAEMGHRYPKACFEPVASRGLTVAPTPMLGSSSNPVSSGQWVNTSVRNPVSTDASLNSAHSPARRASFAQQLSWWSDVAPRQA</sequence>
<dbReference type="Proteomes" id="UP001273166">
    <property type="component" value="Unassembled WGS sequence"/>
</dbReference>
<dbReference type="AlphaFoldDB" id="A0AAJ0M6Y4"/>
<keyword evidence="2" id="KW-0732">Signal</keyword>
<accession>A0AAJ0M6Y4</accession>